<dbReference type="GO" id="GO:0006508">
    <property type="term" value="P:proteolysis"/>
    <property type="evidence" value="ECO:0007669"/>
    <property type="project" value="InterPro"/>
</dbReference>
<protein>
    <recommendedName>
        <fullName evidence="3">Membrane dipeptidase</fullName>
    </recommendedName>
</protein>
<dbReference type="PANTHER" id="PTHR10443:SF12">
    <property type="entry name" value="DIPEPTIDASE"/>
    <property type="match status" value="1"/>
</dbReference>
<dbReference type="PROSITE" id="PS51365">
    <property type="entry name" value="RENAL_DIPEPTIDASE_2"/>
    <property type="match status" value="1"/>
</dbReference>
<name>A0A660SNX2_UNCW3</name>
<dbReference type="InterPro" id="IPR008257">
    <property type="entry name" value="Pept_M19"/>
</dbReference>
<dbReference type="PANTHER" id="PTHR10443">
    <property type="entry name" value="MICROSOMAL DIPEPTIDASE"/>
    <property type="match status" value="1"/>
</dbReference>
<proteinExistence type="predicted"/>
<dbReference type="SUPFAM" id="SSF51556">
    <property type="entry name" value="Metallo-dependent hydrolases"/>
    <property type="match status" value="1"/>
</dbReference>
<evidence type="ECO:0000313" key="2">
    <source>
        <dbReference type="Proteomes" id="UP000268469"/>
    </source>
</evidence>
<comment type="caution">
    <text evidence="1">The sequence shown here is derived from an EMBL/GenBank/DDBJ whole genome shotgun (WGS) entry which is preliminary data.</text>
</comment>
<dbReference type="Pfam" id="PF01244">
    <property type="entry name" value="Peptidase_M19"/>
    <property type="match status" value="1"/>
</dbReference>
<dbReference type="GO" id="GO:0070573">
    <property type="term" value="F:metallodipeptidase activity"/>
    <property type="evidence" value="ECO:0007669"/>
    <property type="project" value="InterPro"/>
</dbReference>
<evidence type="ECO:0008006" key="3">
    <source>
        <dbReference type="Google" id="ProtNLM"/>
    </source>
</evidence>
<dbReference type="EMBL" id="QNBE01000002">
    <property type="protein sequence ID" value="RKX71761.1"/>
    <property type="molecule type" value="Genomic_DNA"/>
</dbReference>
<gene>
    <name evidence="1" type="ORF">DRP53_00295</name>
</gene>
<dbReference type="Proteomes" id="UP000268469">
    <property type="component" value="Unassembled WGS sequence"/>
</dbReference>
<dbReference type="InterPro" id="IPR032466">
    <property type="entry name" value="Metal_Hydrolase"/>
</dbReference>
<reference evidence="1 2" key="1">
    <citation type="submission" date="2018-06" db="EMBL/GenBank/DDBJ databases">
        <title>Extensive metabolic versatility and redundancy in microbially diverse, dynamic hydrothermal sediments.</title>
        <authorList>
            <person name="Dombrowski N."/>
            <person name="Teske A."/>
            <person name="Baker B.J."/>
        </authorList>
    </citation>
    <scope>NUCLEOTIDE SEQUENCE [LARGE SCALE GENOMIC DNA]</scope>
    <source>
        <strain evidence="1">B36_G15</strain>
    </source>
</reference>
<accession>A0A660SNX2</accession>
<evidence type="ECO:0000313" key="1">
    <source>
        <dbReference type="EMBL" id="RKX71761.1"/>
    </source>
</evidence>
<organism evidence="1 2">
    <name type="scientific">candidate division WOR-3 bacterium</name>
    <dbReference type="NCBI Taxonomy" id="2052148"/>
    <lineage>
        <taxon>Bacteria</taxon>
        <taxon>Bacteria division WOR-3</taxon>
    </lineage>
</organism>
<dbReference type="Gene3D" id="3.20.20.140">
    <property type="entry name" value="Metal-dependent hydrolases"/>
    <property type="match status" value="1"/>
</dbReference>
<sequence length="294" mass="32845">MVVADLHTDSVYRIKRGDDLLGMTSGPVDLIKLKKGGVKVVVFACWVKPADPDPFGSALEMIEAIWETVERSRGRMRVVERFADLDLEKINLIIGVEGGHIFEKRIERINLLYRLGVRVFTITWNNSNSLAHSAYDNDNKGLSRKGRRFLLRIEELGGVVDVSHASTKTVIDISRLLEIPIIASHSCLRALNPDLRNLSDPAIDAIAERDGVVGINLSRRHLGPHPFRDHVDYLKDEFSPRLLALGSDFDGIKDPIIPDSAHIPELLKGLGLNKKVLGQLAIRNFLRVLKRCVS</sequence>
<dbReference type="AlphaFoldDB" id="A0A660SNX2"/>